<organism evidence="2 3">
    <name type="scientific">Phialemonium thermophilum</name>
    <dbReference type="NCBI Taxonomy" id="223376"/>
    <lineage>
        <taxon>Eukaryota</taxon>
        <taxon>Fungi</taxon>
        <taxon>Dikarya</taxon>
        <taxon>Ascomycota</taxon>
        <taxon>Pezizomycotina</taxon>
        <taxon>Sordariomycetes</taxon>
        <taxon>Sordariomycetidae</taxon>
        <taxon>Cephalothecales</taxon>
        <taxon>Cephalothecaceae</taxon>
        <taxon>Phialemonium</taxon>
    </lineage>
</organism>
<sequence>MPWSEIPNADRPFHGSCGVTRLCPVPGGDLPGRRLTRGTTYPGKPPTRETIHPVENPYCQHRRVSSPWQPLLPQPTRRTRKSLCISPQPTALAWNPTCPPATPSATATDRPLTLTTACPSPPSPSPPPWTPRCPSRPAPAPCCRGPPPRP</sequence>
<dbReference type="EMBL" id="JAZHXJ010001324">
    <property type="protein sequence ID" value="KAL1845003.1"/>
    <property type="molecule type" value="Genomic_DNA"/>
</dbReference>
<evidence type="ECO:0000313" key="3">
    <source>
        <dbReference type="Proteomes" id="UP001586593"/>
    </source>
</evidence>
<proteinExistence type="predicted"/>
<feature type="region of interest" description="Disordered" evidence="1">
    <location>
        <begin position="95"/>
        <end position="150"/>
    </location>
</feature>
<gene>
    <name evidence="2" type="ORF">VTK73DRAFT_1349</name>
</gene>
<comment type="caution">
    <text evidence="2">The sequence shown here is derived from an EMBL/GenBank/DDBJ whole genome shotgun (WGS) entry which is preliminary data.</text>
</comment>
<feature type="compositionally biased region" description="Pro residues" evidence="1">
    <location>
        <begin position="119"/>
        <end position="150"/>
    </location>
</feature>
<evidence type="ECO:0000256" key="1">
    <source>
        <dbReference type="SAM" id="MobiDB-lite"/>
    </source>
</evidence>
<dbReference type="Proteomes" id="UP001586593">
    <property type="component" value="Unassembled WGS sequence"/>
</dbReference>
<name>A0ABR3VTJ6_9PEZI</name>
<feature type="region of interest" description="Disordered" evidence="1">
    <location>
        <begin position="26"/>
        <end position="55"/>
    </location>
</feature>
<evidence type="ECO:0000313" key="2">
    <source>
        <dbReference type="EMBL" id="KAL1845003.1"/>
    </source>
</evidence>
<feature type="compositionally biased region" description="Low complexity" evidence="1">
    <location>
        <begin position="103"/>
        <end position="118"/>
    </location>
</feature>
<protein>
    <submittedName>
        <fullName evidence="2">Uncharacterized protein</fullName>
    </submittedName>
</protein>
<keyword evidence="3" id="KW-1185">Reference proteome</keyword>
<reference evidence="2 3" key="1">
    <citation type="journal article" date="2024" name="Commun. Biol.">
        <title>Comparative genomic analysis of thermophilic fungi reveals convergent evolutionary adaptations and gene losses.</title>
        <authorList>
            <person name="Steindorff A.S."/>
            <person name="Aguilar-Pontes M.V."/>
            <person name="Robinson A.J."/>
            <person name="Andreopoulos B."/>
            <person name="LaButti K."/>
            <person name="Kuo A."/>
            <person name="Mondo S."/>
            <person name="Riley R."/>
            <person name="Otillar R."/>
            <person name="Haridas S."/>
            <person name="Lipzen A."/>
            <person name="Grimwood J."/>
            <person name="Schmutz J."/>
            <person name="Clum A."/>
            <person name="Reid I.D."/>
            <person name="Moisan M.C."/>
            <person name="Butler G."/>
            <person name="Nguyen T.T.M."/>
            <person name="Dewar K."/>
            <person name="Conant G."/>
            <person name="Drula E."/>
            <person name="Henrissat B."/>
            <person name="Hansel C."/>
            <person name="Singer S."/>
            <person name="Hutchinson M.I."/>
            <person name="de Vries R.P."/>
            <person name="Natvig D.O."/>
            <person name="Powell A.J."/>
            <person name="Tsang A."/>
            <person name="Grigoriev I.V."/>
        </authorList>
    </citation>
    <scope>NUCLEOTIDE SEQUENCE [LARGE SCALE GENOMIC DNA]</scope>
    <source>
        <strain evidence="2 3">ATCC 24622</strain>
    </source>
</reference>
<accession>A0ABR3VTJ6</accession>